<keyword evidence="11" id="KW-1003">Cell membrane</keyword>
<comment type="subunit">
    <text evidence="11">Monomer.</text>
</comment>
<feature type="binding site" evidence="11">
    <location>
        <position position="241"/>
    </location>
    <ligand>
        <name>FMN</name>
        <dbReference type="ChEBI" id="CHEBI:58210"/>
    </ligand>
</feature>
<comment type="pathway">
    <text evidence="3 11">Pyrimidine metabolism; UMP biosynthesis via de novo pathway; orotate from (S)-dihydroorotate (quinone route): step 1/1.</text>
</comment>
<comment type="cofactor">
    <cofactor evidence="11">
        <name>FMN</name>
        <dbReference type="ChEBI" id="CHEBI:58210"/>
    </cofactor>
    <text evidence="11">Binds 1 FMN per subunit.</text>
</comment>
<feature type="binding site" evidence="11">
    <location>
        <begin position="68"/>
        <end position="72"/>
    </location>
    <ligand>
        <name>FMN</name>
        <dbReference type="ChEBI" id="CHEBI:58210"/>
    </ligand>
</feature>
<dbReference type="InterPro" id="IPR001295">
    <property type="entry name" value="Dihydroorotate_DH_CS"/>
</dbReference>
<dbReference type="NCBIfam" id="NF003652">
    <property type="entry name" value="PRK05286.2-5"/>
    <property type="match status" value="1"/>
</dbReference>
<feature type="binding site" evidence="11">
    <location>
        <position position="295"/>
    </location>
    <ligand>
        <name>FMN</name>
        <dbReference type="ChEBI" id="CHEBI:58210"/>
    </ligand>
</feature>
<feature type="domain" description="Dihydroorotate dehydrogenase catalytic" evidence="12">
    <location>
        <begin position="53"/>
        <end position="332"/>
    </location>
</feature>
<feature type="binding site" evidence="11">
    <location>
        <begin position="242"/>
        <end position="243"/>
    </location>
    <ligand>
        <name>substrate</name>
    </ligand>
</feature>
<comment type="catalytic activity">
    <reaction evidence="10 11">
        <text>(S)-dihydroorotate + a quinone = orotate + a quinol</text>
        <dbReference type="Rhea" id="RHEA:30187"/>
        <dbReference type="ChEBI" id="CHEBI:24646"/>
        <dbReference type="ChEBI" id="CHEBI:30839"/>
        <dbReference type="ChEBI" id="CHEBI:30864"/>
        <dbReference type="ChEBI" id="CHEBI:132124"/>
        <dbReference type="EC" id="1.3.5.2"/>
    </reaction>
</comment>
<dbReference type="InterPro" id="IPR050074">
    <property type="entry name" value="DHO_dehydrogenase"/>
</dbReference>
<dbReference type="Proteomes" id="UP001595859">
    <property type="component" value="Unassembled WGS sequence"/>
</dbReference>
<dbReference type="EC" id="1.3.5.2" evidence="11"/>
<evidence type="ECO:0000256" key="4">
    <source>
        <dbReference type="ARBA" id="ARBA00005359"/>
    </source>
</evidence>
<feature type="binding site" evidence="11">
    <location>
        <position position="92"/>
    </location>
    <ligand>
        <name>FMN</name>
        <dbReference type="ChEBI" id="CHEBI:58210"/>
    </ligand>
</feature>
<evidence type="ECO:0000256" key="8">
    <source>
        <dbReference type="ARBA" id="ARBA00023002"/>
    </source>
</evidence>
<dbReference type="InterPro" id="IPR005719">
    <property type="entry name" value="Dihydroorotate_DH_2"/>
</dbReference>
<keyword evidence="9 11" id="KW-0472">Membrane</keyword>
<dbReference type="PANTHER" id="PTHR48109">
    <property type="entry name" value="DIHYDROOROTATE DEHYDROGENASE (QUINONE), MITOCHONDRIAL-RELATED"/>
    <property type="match status" value="1"/>
</dbReference>
<dbReference type="SUPFAM" id="SSF51395">
    <property type="entry name" value="FMN-linked oxidoreductases"/>
    <property type="match status" value="1"/>
</dbReference>
<keyword evidence="7 11" id="KW-0665">Pyrimidine biosynthesis</keyword>
<dbReference type="GO" id="GO:0106430">
    <property type="term" value="F:dihydroorotate dehydrogenase (quinone) activity"/>
    <property type="evidence" value="ECO:0007669"/>
    <property type="project" value="UniProtKB-EC"/>
</dbReference>
<keyword evidence="14" id="KW-1185">Reference proteome</keyword>
<evidence type="ECO:0000256" key="2">
    <source>
        <dbReference type="ARBA" id="ARBA00004370"/>
    </source>
</evidence>
<comment type="caution">
    <text evidence="13">The sequence shown here is derived from an EMBL/GenBank/DDBJ whole genome shotgun (WGS) entry which is preliminary data.</text>
</comment>
<name>A0ABV9S3Q3_9PSEU</name>
<feature type="active site" description="Nucleophile" evidence="11">
    <location>
        <position position="182"/>
    </location>
</feature>
<dbReference type="RefSeq" id="WP_378058261.1">
    <property type="nucleotide sequence ID" value="NZ_JBHSIS010000010.1"/>
</dbReference>
<evidence type="ECO:0000256" key="11">
    <source>
        <dbReference type="HAMAP-Rule" id="MF_00225"/>
    </source>
</evidence>
<evidence type="ECO:0000259" key="12">
    <source>
        <dbReference type="Pfam" id="PF01180"/>
    </source>
</evidence>
<dbReference type="HAMAP" id="MF_00225">
    <property type="entry name" value="DHO_dh_type2"/>
    <property type="match status" value="1"/>
</dbReference>
<feature type="binding site" evidence="11">
    <location>
        <position position="146"/>
    </location>
    <ligand>
        <name>FMN</name>
        <dbReference type="ChEBI" id="CHEBI:58210"/>
    </ligand>
</feature>
<feature type="binding site" evidence="11">
    <location>
        <position position="179"/>
    </location>
    <ligand>
        <name>FMN</name>
        <dbReference type="ChEBI" id="CHEBI:58210"/>
    </ligand>
</feature>
<keyword evidence="6 11" id="KW-0288">FMN</keyword>
<evidence type="ECO:0000256" key="5">
    <source>
        <dbReference type="ARBA" id="ARBA00022630"/>
    </source>
</evidence>
<keyword evidence="8 11" id="KW-0560">Oxidoreductase</keyword>
<comment type="similarity">
    <text evidence="4 11">Belongs to the dihydroorotate dehydrogenase family. Type 2 subfamily.</text>
</comment>
<dbReference type="InterPro" id="IPR012135">
    <property type="entry name" value="Dihydroorotate_DH_1_2"/>
</dbReference>
<dbReference type="PROSITE" id="PS00911">
    <property type="entry name" value="DHODEHASE_1"/>
    <property type="match status" value="1"/>
</dbReference>
<dbReference type="Gene3D" id="3.20.20.70">
    <property type="entry name" value="Aldolase class I"/>
    <property type="match status" value="1"/>
</dbReference>
<evidence type="ECO:0000313" key="13">
    <source>
        <dbReference type="EMBL" id="MFC4856282.1"/>
    </source>
</evidence>
<evidence type="ECO:0000256" key="6">
    <source>
        <dbReference type="ARBA" id="ARBA00022643"/>
    </source>
</evidence>
<dbReference type="Pfam" id="PF01180">
    <property type="entry name" value="DHO_dh"/>
    <property type="match status" value="1"/>
</dbReference>
<evidence type="ECO:0000313" key="14">
    <source>
        <dbReference type="Proteomes" id="UP001595859"/>
    </source>
</evidence>
<dbReference type="PANTHER" id="PTHR48109:SF4">
    <property type="entry name" value="DIHYDROOROTATE DEHYDROGENASE (QUINONE), MITOCHONDRIAL"/>
    <property type="match status" value="1"/>
</dbReference>
<keyword evidence="5 11" id="KW-0285">Flavoprotein</keyword>
<dbReference type="PROSITE" id="PS00912">
    <property type="entry name" value="DHODEHASE_2"/>
    <property type="match status" value="1"/>
</dbReference>
<proteinExistence type="inferred from homology"/>
<dbReference type="InterPro" id="IPR013785">
    <property type="entry name" value="Aldolase_TIM"/>
</dbReference>
<sequence length="335" mass="35375">MVYQRVVRRALFRMGGGDAEVAHERTVRMAARLGAVPPVVAGLRRYFGGGARRTVFGIPFPGPVGLAAGVDKDGRALKAWPAFGFGFVEVGTVTWHPQPGNEKPRLFRLPASEAVINRMGFNNDGAAALAARLKALGPLPVPLGVSIGKSKATPVEDAVEDYRRSLRTLEPYADYFAVNVSSPNTPGLRGLQDKAALDTLLGELTTSVPLLVKIAPDLTDEAIGEVLEVCAAHRVAGLIATNTTLSRDGLAPRDEARGAETGGLSGRPLTARALEVVTFVAKETGGDLPIIGVGGIHTAADALRMLDAGAALVQVYTGFIYRGPGLVREINRRTR</sequence>
<evidence type="ECO:0000256" key="3">
    <source>
        <dbReference type="ARBA" id="ARBA00005161"/>
    </source>
</evidence>
<evidence type="ECO:0000256" key="7">
    <source>
        <dbReference type="ARBA" id="ARBA00022975"/>
    </source>
</evidence>
<dbReference type="EMBL" id="JBHSIS010000010">
    <property type="protein sequence ID" value="MFC4856282.1"/>
    <property type="molecule type" value="Genomic_DNA"/>
</dbReference>
<evidence type="ECO:0000256" key="1">
    <source>
        <dbReference type="ARBA" id="ARBA00003125"/>
    </source>
</evidence>
<feature type="binding site" evidence="11">
    <location>
        <position position="266"/>
    </location>
    <ligand>
        <name>FMN</name>
        <dbReference type="ChEBI" id="CHEBI:58210"/>
    </ligand>
</feature>
<dbReference type="NCBIfam" id="TIGR01036">
    <property type="entry name" value="pyrD_sub2"/>
    <property type="match status" value="1"/>
</dbReference>
<dbReference type="InterPro" id="IPR005720">
    <property type="entry name" value="Dihydroorotate_DH_cat"/>
</dbReference>
<dbReference type="PIRSF" id="PIRSF000164">
    <property type="entry name" value="DHO_oxidase"/>
    <property type="match status" value="1"/>
</dbReference>
<reference evidence="14" key="1">
    <citation type="journal article" date="2019" name="Int. J. Syst. Evol. Microbiol.">
        <title>The Global Catalogue of Microorganisms (GCM) 10K type strain sequencing project: providing services to taxonomists for standard genome sequencing and annotation.</title>
        <authorList>
            <consortium name="The Broad Institute Genomics Platform"/>
            <consortium name="The Broad Institute Genome Sequencing Center for Infectious Disease"/>
            <person name="Wu L."/>
            <person name="Ma J."/>
        </authorList>
    </citation>
    <scope>NUCLEOTIDE SEQUENCE [LARGE SCALE GENOMIC DNA]</scope>
    <source>
        <strain evidence="14">ZS-22-S1</strain>
    </source>
</reference>
<evidence type="ECO:0000256" key="9">
    <source>
        <dbReference type="ARBA" id="ARBA00023136"/>
    </source>
</evidence>
<feature type="binding site" evidence="11">
    <location>
        <position position="184"/>
    </location>
    <ligand>
        <name>substrate</name>
    </ligand>
</feature>
<feature type="binding site" evidence="11">
    <location>
        <position position="213"/>
    </location>
    <ligand>
        <name>FMN</name>
        <dbReference type="ChEBI" id="CHEBI:58210"/>
    </ligand>
</feature>
<dbReference type="CDD" id="cd04738">
    <property type="entry name" value="DHOD_2_like"/>
    <property type="match status" value="1"/>
</dbReference>
<gene>
    <name evidence="11" type="primary">pyrD</name>
    <name evidence="13" type="ORF">ACFPCV_22490</name>
</gene>
<evidence type="ECO:0000256" key="10">
    <source>
        <dbReference type="ARBA" id="ARBA00048639"/>
    </source>
</evidence>
<feature type="binding site" evidence="11">
    <location>
        <begin position="316"/>
        <end position="317"/>
    </location>
    <ligand>
        <name>FMN</name>
        <dbReference type="ChEBI" id="CHEBI:58210"/>
    </ligand>
</feature>
<accession>A0ABV9S3Q3</accession>
<feature type="binding site" evidence="11">
    <location>
        <begin position="117"/>
        <end position="121"/>
    </location>
    <ligand>
        <name>substrate</name>
    </ligand>
</feature>
<organism evidence="13 14">
    <name type="scientific">Actinophytocola glycyrrhizae</name>
    <dbReference type="NCBI Taxonomy" id="2044873"/>
    <lineage>
        <taxon>Bacteria</taxon>
        <taxon>Bacillati</taxon>
        <taxon>Actinomycetota</taxon>
        <taxon>Actinomycetes</taxon>
        <taxon>Pseudonocardiales</taxon>
        <taxon>Pseudonocardiaceae</taxon>
    </lineage>
</organism>
<feature type="binding site" evidence="11">
    <location>
        <position position="72"/>
    </location>
    <ligand>
        <name>substrate</name>
    </ligand>
</feature>
<comment type="subcellular location">
    <subcellularLocation>
        <location evidence="11">Cell membrane</location>
        <topology evidence="11">Peripheral membrane protein</topology>
    </subcellularLocation>
    <subcellularLocation>
        <location evidence="2">Membrane</location>
    </subcellularLocation>
</comment>
<comment type="function">
    <text evidence="1 11">Catalyzes the conversion of dihydroorotate to orotate with quinone as electron acceptor.</text>
</comment>
<protein>
    <recommendedName>
        <fullName evidence="11">Dihydroorotate dehydrogenase (quinone)</fullName>
        <ecNumber evidence="11">1.3.5.2</ecNumber>
    </recommendedName>
    <alternativeName>
        <fullName evidence="11">DHOdehase</fullName>
        <shortName evidence="11">DHOD</shortName>
        <shortName evidence="11">DHODase</shortName>
    </alternativeName>
    <alternativeName>
        <fullName evidence="11">Dihydroorotate oxidase</fullName>
    </alternativeName>
</protein>
<feature type="binding site" evidence="11">
    <location>
        <position position="179"/>
    </location>
    <ligand>
        <name>substrate</name>
    </ligand>
</feature>